<dbReference type="SUPFAM" id="SSF54593">
    <property type="entry name" value="Glyoxalase/Bleomycin resistance protein/Dihydroxybiphenyl dioxygenase"/>
    <property type="match status" value="1"/>
</dbReference>
<dbReference type="InterPro" id="IPR037523">
    <property type="entry name" value="VOC_core"/>
</dbReference>
<dbReference type="OrthoDB" id="1545884at2759"/>
<name>A0A8B6CKU9_MYTGA</name>
<evidence type="ECO:0000313" key="3">
    <source>
        <dbReference type="EMBL" id="VDI05765.1"/>
    </source>
</evidence>
<dbReference type="InterPro" id="IPR029068">
    <property type="entry name" value="Glyas_Bleomycin-R_OHBP_Dase"/>
</dbReference>
<evidence type="ECO:0000313" key="4">
    <source>
        <dbReference type="Proteomes" id="UP000596742"/>
    </source>
</evidence>
<proteinExistence type="predicted"/>
<organism evidence="3 4">
    <name type="scientific">Mytilus galloprovincialis</name>
    <name type="common">Mediterranean mussel</name>
    <dbReference type="NCBI Taxonomy" id="29158"/>
    <lineage>
        <taxon>Eukaryota</taxon>
        <taxon>Metazoa</taxon>
        <taxon>Spiralia</taxon>
        <taxon>Lophotrochozoa</taxon>
        <taxon>Mollusca</taxon>
        <taxon>Bivalvia</taxon>
        <taxon>Autobranchia</taxon>
        <taxon>Pteriomorphia</taxon>
        <taxon>Mytilida</taxon>
        <taxon>Mytiloidea</taxon>
        <taxon>Mytilidae</taxon>
        <taxon>Mytilinae</taxon>
        <taxon>Mytilus</taxon>
    </lineage>
</organism>
<dbReference type="Pfam" id="PF00903">
    <property type="entry name" value="Glyoxalase"/>
    <property type="match status" value="1"/>
</dbReference>
<keyword evidence="4" id="KW-1185">Reference proteome</keyword>
<evidence type="ECO:0000256" key="1">
    <source>
        <dbReference type="SAM" id="MobiDB-lite"/>
    </source>
</evidence>
<dbReference type="InterPro" id="IPR043193">
    <property type="entry name" value="GLOD4"/>
</dbReference>
<comment type="caution">
    <text evidence="3">The sequence shown here is derived from an EMBL/GenBank/DDBJ whole genome shotgun (WGS) entry which is preliminary data.</text>
</comment>
<sequence length="253" mass="29663">MATRRALHFVFKVGNRTKTAEFYRDILGMKFLRHEEFEKGCEAACNGPYDGKWSKSMVGYGPEDSHFVVELTYNYGIGAYKLGNDFRGITIHSKDIIRNANKLNYPVVTDGESQILTSPDGYKFIVMEKETEGENERVENVEDKRGENDRENVEDKRVENVEKERVDNVEDERGENVEDDRREYVHVEKERVENVEDERVQIEMVENVENERVENVENERVENEKMNNCNLSDRRSFDEFGEVLSKTVLWKLN</sequence>
<dbReference type="Proteomes" id="UP000596742">
    <property type="component" value="Unassembled WGS sequence"/>
</dbReference>
<dbReference type="EMBL" id="UYJE01001858">
    <property type="protein sequence ID" value="VDI05765.1"/>
    <property type="molecule type" value="Genomic_DNA"/>
</dbReference>
<protein>
    <recommendedName>
        <fullName evidence="2">VOC domain-containing protein</fullName>
    </recommendedName>
</protein>
<dbReference type="PANTHER" id="PTHR46466">
    <property type="entry name" value="GLYOXALASE DOMAIN-CONTAINING PROTEIN 4"/>
    <property type="match status" value="1"/>
</dbReference>
<dbReference type="InterPro" id="IPR004360">
    <property type="entry name" value="Glyas_Fos-R_dOase_dom"/>
</dbReference>
<dbReference type="PROSITE" id="PS51819">
    <property type="entry name" value="VOC"/>
    <property type="match status" value="1"/>
</dbReference>
<gene>
    <name evidence="3" type="ORF">MGAL_10B087437</name>
</gene>
<accession>A0A8B6CKU9</accession>
<dbReference type="Gene3D" id="3.10.180.10">
    <property type="entry name" value="2,3-Dihydroxybiphenyl 1,2-Dioxygenase, domain 1"/>
    <property type="match status" value="1"/>
</dbReference>
<feature type="domain" description="VOC" evidence="2">
    <location>
        <begin position="5"/>
        <end position="129"/>
    </location>
</feature>
<dbReference type="AlphaFoldDB" id="A0A8B6CKU9"/>
<feature type="region of interest" description="Disordered" evidence="1">
    <location>
        <begin position="132"/>
        <end position="156"/>
    </location>
</feature>
<reference evidence="3" key="1">
    <citation type="submission" date="2018-11" db="EMBL/GenBank/DDBJ databases">
        <authorList>
            <person name="Alioto T."/>
            <person name="Alioto T."/>
        </authorList>
    </citation>
    <scope>NUCLEOTIDE SEQUENCE</scope>
</reference>
<evidence type="ECO:0000259" key="2">
    <source>
        <dbReference type="PROSITE" id="PS51819"/>
    </source>
</evidence>
<dbReference type="PANTHER" id="PTHR46466:SF1">
    <property type="entry name" value="GLYOXALASE DOMAIN-CONTAINING PROTEIN 4"/>
    <property type="match status" value="1"/>
</dbReference>